<reference evidence="2" key="1">
    <citation type="submission" date="2023-03" db="EMBL/GenBank/DDBJ databases">
        <title>Massive genome expansion in bonnet fungi (Mycena s.s.) driven by repeated elements and novel gene families across ecological guilds.</title>
        <authorList>
            <consortium name="Lawrence Berkeley National Laboratory"/>
            <person name="Harder C.B."/>
            <person name="Miyauchi S."/>
            <person name="Viragh M."/>
            <person name="Kuo A."/>
            <person name="Thoen E."/>
            <person name="Andreopoulos B."/>
            <person name="Lu D."/>
            <person name="Skrede I."/>
            <person name="Drula E."/>
            <person name="Henrissat B."/>
            <person name="Morin E."/>
            <person name="Kohler A."/>
            <person name="Barry K."/>
            <person name="LaButti K."/>
            <person name="Morin E."/>
            <person name="Salamov A."/>
            <person name="Lipzen A."/>
            <person name="Mereny Z."/>
            <person name="Hegedus B."/>
            <person name="Baldrian P."/>
            <person name="Stursova M."/>
            <person name="Weitz H."/>
            <person name="Taylor A."/>
            <person name="Grigoriev I.V."/>
            <person name="Nagy L.G."/>
            <person name="Martin F."/>
            <person name="Kauserud H."/>
        </authorList>
    </citation>
    <scope>NUCLEOTIDE SEQUENCE</scope>
    <source>
        <strain evidence="2">CBHHK188m</strain>
    </source>
</reference>
<organism evidence="2 3">
    <name type="scientific">Mycena maculata</name>
    <dbReference type="NCBI Taxonomy" id="230809"/>
    <lineage>
        <taxon>Eukaryota</taxon>
        <taxon>Fungi</taxon>
        <taxon>Dikarya</taxon>
        <taxon>Basidiomycota</taxon>
        <taxon>Agaricomycotina</taxon>
        <taxon>Agaricomycetes</taxon>
        <taxon>Agaricomycetidae</taxon>
        <taxon>Agaricales</taxon>
        <taxon>Marasmiineae</taxon>
        <taxon>Mycenaceae</taxon>
        <taxon>Mycena</taxon>
    </lineage>
</organism>
<protein>
    <recommendedName>
        <fullName evidence="4">Conidiation-specific protein 13</fullName>
    </recommendedName>
</protein>
<comment type="caution">
    <text evidence="2">The sequence shown here is derived from an EMBL/GenBank/DDBJ whole genome shotgun (WGS) entry which is preliminary data.</text>
</comment>
<proteinExistence type="predicted"/>
<feature type="signal peptide" evidence="1">
    <location>
        <begin position="1"/>
        <end position="20"/>
    </location>
</feature>
<dbReference type="Proteomes" id="UP001215280">
    <property type="component" value="Unassembled WGS sequence"/>
</dbReference>
<sequence>MLSRRHLTLSLLSGVRLATATLSFANLNVAPAALPALTLAPQEPSFAFDLYSALQPASVTQSQEIALPDNCVPYVGAGQECTTTMTATNVSFEDCGDAFTVCRCDDAAMSMDTVLDRFGRVPVGLRRFVGTVVVLNDTEPHAYTLTSGDIHFFADCEEDTFVHEATHSFDFATGTAQYSSSSGWAQAIAADSCAPDNYSLTNRVEDFAQTSVIKTYMLLYDGHLPPGFRADCMANQLNYMGSLPMYNASALFGNTCVIDNGLVGPRHTDPPATLDPARKFSTVSVNFNAAPLAAVETGGPGPSATADADHAFPNTHANAARALLPSLPLLLLIGAALV</sequence>
<gene>
    <name evidence="2" type="ORF">DFH07DRAFT_938840</name>
</gene>
<evidence type="ECO:0000313" key="2">
    <source>
        <dbReference type="EMBL" id="KAJ7765924.1"/>
    </source>
</evidence>
<dbReference type="SUPFAM" id="SSF55486">
    <property type="entry name" value="Metalloproteases ('zincins'), catalytic domain"/>
    <property type="match status" value="1"/>
</dbReference>
<keyword evidence="1" id="KW-0732">Signal</keyword>
<dbReference type="EMBL" id="JARJLG010000034">
    <property type="protein sequence ID" value="KAJ7765924.1"/>
    <property type="molecule type" value="Genomic_DNA"/>
</dbReference>
<feature type="chain" id="PRO_5042252906" description="Conidiation-specific protein 13" evidence="1">
    <location>
        <begin position="21"/>
        <end position="338"/>
    </location>
</feature>
<keyword evidence="3" id="KW-1185">Reference proteome</keyword>
<dbReference type="AlphaFoldDB" id="A0AAD7JN48"/>
<evidence type="ECO:0008006" key="4">
    <source>
        <dbReference type="Google" id="ProtNLM"/>
    </source>
</evidence>
<evidence type="ECO:0000256" key="1">
    <source>
        <dbReference type="SAM" id="SignalP"/>
    </source>
</evidence>
<accession>A0AAD7JN48</accession>
<evidence type="ECO:0000313" key="3">
    <source>
        <dbReference type="Proteomes" id="UP001215280"/>
    </source>
</evidence>
<name>A0AAD7JN48_9AGAR</name>